<proteinExistence type="predicted"/>
<evidence type="ECO:0000256" key="1">
    <source>
        <dbReference type="ARBA" id="ARBA00022737"/>
    </source>
</evidence>
<dbReference type="Pfam" id="PF07719">
    <property type="entry name" value="TPR_2"/>
    <property type="match status" value="1"/>
</dbReference>
<keyword evidence="1" id="KW-0677">Repeat</keyword>
<dbReference type="SMART" id="SM00028">
    <property type="entry name" value="TPR"/>
    <property type="match status" value="4"/>
</dbReference>
<dbReference type="STRING" id="1150625.Q75_13840"/>
<dbReference type="AlphaFoldDB" id="A0A147K5J6"/>
<organism evidence="5 6">
    <name type="scientific">Bacillus coahuilensis p1.1.43</name>
    <dbReference type="NCBI Taxonomy" id="1150625"/>
    <lineage>
        <taxon>Bacteria</taxon>
        <taxon>Bacillati</taxon>
        <taxon>Bacillota</taxon>
        <taxon>Bacilli</taxon>
        <taxon>Bacillales</taxon>
        <taxon>Bacillaceae</taxon>
        <taxon>Bacillus</taxon>
    </lineage>
</organism>
<dbReference type="Proteomes" id="UP000074108">
    <property type="component" value="Unassembled WGS sequence"/>
</dbReference>
<dbReference type="InterPro" id="IPR011990">
    <property type="entry name" value="TPR-like_helical_dom_sf"/>
</dbReference>
<protein>
    <recommendedName>
        <fullName evidence="4">HTH cro/C1-type domain-containing protein</fullName>
    </recommendedName>
</protein>
<evidence type="ECO:0000256" key="3">
    <source>
        <dbReference type="PROSITE-ProRule" id="PRU00339"/>
    </source>
</evidence>
<evidence type="ECO:0000256" key="2">
    <source>
        <dbReference type="ARBA" id="ARBA00022803"/>
    </source>
</evidence>
<dbReference type="OrthoDB" id="252257at2"/>
<evidence type="ECO:0000313" key="6">
    <source>
        <dbReference type="Proteomes" id="UP000074108"/>
    </source>
</evidence>
<feature type="repeat" description="TPR" evidence="3">
    <location>
        <begin position="222"/>
        <end position="255"/>
    </location>
</feature>
<dbReference type="InterPro" id="IPR010982">
    <property type="entry name" value="Lambda_DNA-bd_dom_sf"/>
</dbReference>
<dbReference type="SUPFAM" id="SSF48452">
    <property type="entry name" value="TPR-like"/>
    <property type="match status" value="1"/>
</dbReference>
<dbReference type="Pfam" id="PF01381">
    <property type="entry name" value="HTH_3"/>
    <property type="match status" value="1"/>
</dbReference>
<reference evidence="5 6" key="1">
    <citation type="journal article" date="2016" name="Front. Microbiol.">
        <title>Microevolution Analysis of Bacillus coahuilensis Unveils Differences in Phosphorus Acquisition Strategies and Their Regulation.</title>
        <authorList>
            <person name="Gomez-Lunar Z."/>
            <person name="Hernandez-Gonzalez I."/>
            <person name="Rodriguez-Torres M.D."/>
            <person name="Souza V."/>
            <person name="Olmedo-Alvarez G."/>
        </authorList>
    </citation>
    <scope>NUCLEOTIDE SEQUENCE [LARGE SCALE GENOMIC DNA]</scope>
    <source>
        <strain evidence="6">p1.1.43</strain>
    </source>
</reference>
<dbReference type="PROSITE" id="PS50005">
    <property type="entry name" value="TPR"/>
    <property type="match status" value="2"/>
</dbReference>
<dbReference type="Gene3D" id="1.10.260.40">
    <property type="entry name" value="lambda repressor-like DNA-binding domains"/>
    <property type="match status" value="1"/>
</dbReference>
<dbReference type="SUPFAM" id="SSF47413">
    <property type="entry name" value="lambda repressor-like DNA-binding domains"/>
    <property type="match status" value="1"/>
</dbReference>
<name>A0A147K5J6_9BACI</name>
<dbReference type="PROSITE" id="PS50943">
    <property type="entry name" value="HTH_CROC1"/>
    <property type="match status" value="1"/>
</dbReference>
<dbReference type="Gene3D" id="1.25.40.10">
    <property type="entry name" value="Tetratricopeptide repeat domain"/>
    <property type="match status" value="1"/>
</dbReference>
<evidence type="ECO:0000313" key="5">
    <source>
        <dbReference type="EMBL" id="KUP04911.1"/>
    </source>
</evidence>
<gene>
    <name evidence="5" type="ORF">Q75_13840</name>
</gene>
<dbReference type="InterPro" id="IPR001387">
    <property type="entry name" value="Cro/C1-type_HTH"/>
</dbReference>
<sequence length="470" mass="55542">MSVGSLIKLNRIRKQWNQDELAHGIISTSYLSKIENNQVEPSPEIMELLFERLGITPYPQSKKETSNTLMELSEHLVRRNVKQSEELIRVINATENSTKKNTLFTILQIRYYLLIQDYEKCETLINNLQPNLKNFSTKESYYYFKHWGDYEVKMHAIQSAVKKYEEALKYFNKLTLSTLEKAHFYYSIAFGYSKNLQNSNVFQYIGLALPLYQSQYELNHCADCHIILGISYQRQEHYQKAIEAYEKARELSSLVNYKDLLGTIETNLGTVYFRQGNFEKGLEHYNKSIELKKGDVSRTIVTIYSIVRECAKMSQLEHAKEWLNKGLQIVNQDNPSQRPYYYLLMIYNFVLNDFPDDFEQDVKNIIIPYFEKIQDVSVLCFILSTLGEFFYNKKNINNQHTILNTLIDIIMQVTHKFFRRIENETDRNKTPIIYFEYYCKCNFFRYGTVHSSAASTFHVKSRRPNCNDKD</sequence>
<feature type="domain" description="HTH cro/C1-type" evidence="4">
    <location>
        <begin position="7"/>
        <end position="60"/>
    </location>
</feature>
<keyword evidence="6" id="KW-1185">Reference proteome</keyword>
<comment type="caution">
    <text evidence="5">The sequence shown here is derived from an EMBL/GenBank/DDBJ whole genome shotgun (WGS) entry which is preliminary data.</text>
</comment>
<dbReference type="PATRIC" id="fig|1150625.3.peg.2906"/>
<feature type="repeat" description="TPR" evidence="3">
    <location>
        <begin position="262"/>
        <end position="295"/>
    </location>
</feature>
<dbReference type="RefSeq" id="WP_059351699.1">
    <property type="nucleotide sequence ID" value="NZ_LDYG01000046.1"/>
</dbReference>
<accession>A0A147K5J6</accession>
<dbReference type="InterPro" id="IPR019734">
    <property type="entry name" value="TPR_rpt"/>
</dbReference>
<keyword evidence="2 3" id="KW-0802">TPR repeat</keyword>
<dbReference type="EMBL" id="LDYG01000046">
    <property type="protein sequence ID" value="KUP04911.1"/>
    <property type="molecule type" value="Genomic_DNA"/>
</dbReference>
<dbReference type="InterPro" id="IPR013105">
    <property type="entry name" value="TPR_2"/>
</dbReference>
<dbReference type="Pfam" id="PF13181">
    <property type="entry name" value="TPR_8"/>
    <property type="match status" value="1"/>
</dbReference>
<dbReference type="GO" id="GO:0003677">
    <property type="term" value="F:DNA binding"/>
    <property type="evidence" value="ECO:0007669"/>
    <property type="project" value="InterPro"/>
</dbReference>
<dbReference type="SMART" id="SM00530">
    <property type="entry name" value="HTH_XRE"/>
    <property type="match status" value="1"/>
</dbReference>
<dbReference type="CDD" id="cd00093">
    <property type="entry name" value="HTH_XRE"/>
    <property type="match status" value="1"/>
</dbReference>
<evidence type="ECO:0000259" key="4">
    <source>
        <dbReference type="PROSITE" id="PS50943"/>
    </source>
</evidence>